<evidence type="ECO:0000256" key="3">
    <source>
        <dbReference type="ARBA" id="ARBA00022989"/>
    </source>
</evidence>
<feature type="transmembrane region" description="Helical" evidence="5">
    <location>
        <begin position="33"/>
        <end position="53"/>
    </location>
</feature>
<dbReference type="InterPro" id="IPR007829">
    <property type="entry name" value="TM2"/>
</dbReference>
<organism evidence="7 8">
    <name type="scientific">Clostridium argentinense CDC 2741</name>
    <dbReference type="NCBI Taxonomy" id="1418104"/>
    <lineage>
        <taxon>Bacteria</taxon>
        <taxon>Bacillati</taxon>
        <taxon>Bacillota</taxon>
        <taxon>Clostridia</taxon>
        <taxon>Eubacteriales</taxon>
        <taxon>Clostridiaceae</taxon>
        <taxon>Clostridium</taxon>
    </lineage>
</organism>
<dbReference type="OrthoDB" id="8215804at2"/>
<dbReference type="RefSeq" id="WP_039634489.1">
    <property type="nucleotide sequence ID" value="NZ_AYSO01000018.1"/>
</dbReference>
<keyword evidence="4 5" id="KW-0472">Membrane</keyword>
<evidence type="ECO:0000256" key="4">
    <source>
        <dbReference type="ARBA" id="ARBA00023136"/>
    </source>
</evidence>
<reference evidence="7 8" key="1">
    <citation type="journal article" date="2015" name="Infect. Genet. Evol.">
        <title>Genomic sequences of six botulinum neurotoxin-producing strains representing three clostridial species illustrate the mobility and diversity of botulinum neurotoxin genes.</title>
        <authorList>
            <person name="Smith T.J."/>
            <person name="Hill K.K."/>
            <person name="Xie G."/>
            <person name="Foley B.T."/>
            <person name="Williamson C.H."/>
            <person name="Foster J.T."/>
            <person name="Johnson S.L."/>
            <person name="Chertkov O."/>
            <person name="Teshima H."/>
            <person name="Gibbons H.S."/>
            <person name="Johnsky L.A."/>
            <person name="Karavis M.A."/>
            <person name="Smith L.A."/>
        </authorList>
    </citation>
    <scope>NUCLEOTIDE SEQUENCE [LARGE SCALE GENOMIC DNA]</scope>
    <source>
        <strain evidence="7 8">CDC 2741</strain>
    </source>
</reference>
<dbReference type="Proteomes" id="UP000031366">
    <property type="component" value="Unassembled WGS sequence"/>
</dbReference>
<dbReference type="InterPro" id="IPR050932">
    <property type="entry name" value="TM2D1-3-like"/>
</dbReference>
<keyword evidence="2 5" id="KW-0812">Transmembrane</keyword>
<name>A0A0C1UF77_9CLOT</name>
<evidence type="ECO:0000256" key="2">
    <source>
        <dbReference type="ARBA" id="ARBA00022692"/>
    </source>
</evidence>
<feature type="transmembrane region" description="Helical" evidence="5">
    <location>
        <begin position="60"/>
        <end position="82"/>
    </location>
</feature>
<evidence type="ECO:0000313" key="7">
    <source>
        <dbReference type="EMBL" id="KIE46010.1"/>
    </source>
</evidence>
<dbReference type="PANTHER" id="PTHR21016:SF25">
    <property type="entry name" value="TM2 DOMAIN-CONTAINING PROTEIN DDB_G0277895-RELATED"/>
    <property type="match status" value="1"/>
</dbReference>
<dbReference type="PANTHER" id="PTHR21016">
    <property type="entry name" value="BETA-AMYLOID BINDING PROTEIN-RELATED"/>
    <property type="match status" value="1"/>
</dbReference>
<comment type="caution">
    <text evidence="7">The sequence shown here is derived from an EMBL/GenBank/DDBJ whole genome shotgun (WGS) entry which is preliminary data.</text>
</comment>
<feature type="domain" description="TM2" evidence="6">
    <location>
        <begin position="30"/>
        <end position="78"/>
    </location>
</feature>
<sequence>MVCSKCNYSNEEELSKCKNCGEDLYEEVSNKSWYITLLLCILFGFLGIHRFYVGKAGTAIIMLLTLGGFGIWILVDIVTLILEEFKDEDNKRLVRNAELELIASDKEENI</sequence>
<dbReference type="GO" id="GO:0016020">
    <property type="term" value="C:membrane"/>
    <property type="evidence" value="ECO:0007669"/>
    <property type="project" value="UniProtKB-SubCell"/>
</dbReference>
<keyword evidence="3 5" id="KW-1133">Transmembrane helix</keyword>
<evidence type="ECO:0000256" key="1">
    <source>
        <dbReference type="ARBA" id="ARBA00004141"/>
    </source>
</evidence>
<accession>A0A0C1UF77</accession>
<dbReference type="Pfam" id="PF05154">
    <property type="entry name" value="TM2"/>
    <property type="match status" value="1"/>
</dbReference>
<dbReference type="AlphaFoldDB" id="A0A0C1UF77"/>
<dbReference type="EMBL" id="AYSO01000018">
    <property type="protein sequence ID" value="KIE46010.1"/>
    <property type="molecule type" value="Genomic_DNA"/>
</dbReference>
<keyword evidence="8" id="KW-1185">Reference proteome</keyword>
<gene>
    <name evidence="7" type="ORF">U732_2249</name>
</gene>
<evidence type="ECO:0000259" key="6">
    <source>
        <dbReference type="Pfam" id="PF05154"/>
    </source>
</evidence>
<protein>
    <submittedName>
        <fullName evidence="7">TM2 domain protein</fullName>
    </submittedName>
</protein>
<evidence type="ECO:0000256" key="5">
    <source>
        <dbReference type="SAM" id="Phobius"/>
    </source>
</evidence>
<evidence type="ECO:0000313" key="8">
    <source>
        <dbReference type="Proteomes" id="UP000031366"/>
    </source>
</evidence>
<comment type="subcellular location">
    <subcellularLocation>
        <location evidence="1">Membrane</location>
        <topology evidence="1">Multi-pass membrane protein</topology>
    </subcellularLocation>
</comment>
<proteinExistence type="predicted"/>
<dbReference type="STRING" id="29341.RSJ17_01650"/>